<evidence type="ECO:0000256" key="1">
    <source>
        <dbReference type="SAM" id="MobiDB-lite"/>
    </source>
</evidence>
<accession>A0A2Z5FYT4</accession>
<dbReference type="EMBL" id="CP030840">
    <property type="protein sequence ID" value="AXC12008.1"/>
    <property type="molecule type" value="Genomic_DNA"/>
</dbReference>
<dbReference type="InterPro" id="IPR011990">
    <property type="entry name" value="TPR-like_helical_dom_sf"/>
</dbReference>
<dbReference type="Proteomes" id="UP000253606">
    <property type="component" value="Chromosome"/>
</dbReference>
<dbReference type="Gene3D" id="1.25.40.10">
    <property type="entry name" value="Tetratricopeptide repeat domain"/>
    <property type="match status" value="1"/>
</dbReference>
<dbReference type="SUPFAM" id="SSF48452">
    <property type="entry name" value="TPR-like"/>
    <property type="match status" value="1"/>
</dbReference>
<protein>
    <submittedName>
        <fullName evidence="2">Adenylate cyclase</fullName>
    </submittedName>
</protein>
<organism evidence="2 3">
    <name type="scientific">Acidisarcina polymorpha</name>
    <dbReference type="NCBI Taxonomy" id="2211140"/>
    <lineage>
        <taxon>Bacteria</taxon>
        <taxon>Pseudomonadati</taxon>
        <taxon>Acidobacteriota</taxon>
        <taxon>Terriglobia</taxon>
        <taxon>Terriglobales</taxon>
        <taxon>Acidobacteriaceae</taxon>
        <taxon>Acidisarcina</taxon>
    </lineage>
</organism>
<dbReference type="AlphaFoldDB" id="A0A2Z5FYT4"/>
<reference evidence="2 3" key="1">
    <citation type="journal article" date="2018" name="Front. Microbiol.">
        <title>Hydrolytic Capabilities as a Key to Environmental Success: Chitinolytic and Cellulolytic Acidobacteria From Acidic Sub-arctic Soils and Boreal Peatlands.</title>
        <authorList>
            <person name="Belova S.E."/>
            <person name="Ravin N.V."/>
            <person name="Pankratov T.A."/>
            <person name="Rakitin A.L."/>
            <person name="Ivanova A.A."/>
            <person name="Beletsky A.V."/>
            <person name="Mardanov A.V."/>
            <person name="Sinninghe Damste J.S."/>
            <person name="Dedysh S.N."/>
        </authorList>
    </citation>
    <scope>NUCLEOTIDE SEQUENCE [LARGE SCALE GENOMIC DNA]</scope>
    <source>
        <strain evidence="2 3">SBC82</strain>
    </source>
</reference>
<gene>
    <name evidence="2" type="ORF">ACPOL_2695</name>
</gene>
<dbReference type="KEGG" id="abas:ACPOL_2695"/>
<evidence type="ECO:0000313" key="2">
    <source>
        <dbReference type="EMBL" id="AXC12008.1"/>
    </source>
</evidence>
<name>A0A2Z5FYT4_9BACT</name>
<dbReference type="RefSeq" id="WP_114207341.1">
    <property type="nucleotide sequence ID" value="NZ_CP030840.1"/>
</dbReference>
<sequence>MNSAKEEVSSQAIATELERLCESATFRNSPRLCRFLRYTVESAMRGEGEKLKEYVIGTDVYDRRHPYYPSQDSIVRTEAKRLRNKLKEYYDTEGLEDEVLIYYRTGNYQPIFRRSERRSDTTKMPAEKTAAAPNETSPGVTIAVLPFRHQKGDSEAAAIAAGITDDLIFLITSTDGCRVMASQSVALVHSRTSDVALLSSVLNVDQVITGSVRKDATHVRVSVTGVHPSGLETWSERFDFTTNKNDLMILEEQTASAIMARIGPHESVLRHMQARVPTVCLSTFPEILSAEAAMDQGTSASLRSAIFKFKNLAARQPQSARIQCGMTQCYYSLALLGERLTPEELQEAKIAAVRALQLDPEMGEAHAAMGCSHLLELNGEGAEEAFRHALTLRESPNIRQAYADQLMTLGRFEDAAIQLTNSRRVDPFSHRQRVSTARLRYLTWHPNDEPDVLREEIQYGPAPTQVLLFEAELLLRKGREADAANLADTILRNSDPSSAMLSDLAAILALAGLTDKARELVDRFQLLSQDALVSSTYQARLCMALRDREACRSFLKVAVAQQEPQLCWLAIDPKLQDLRGDSIISHANQVSRGPGTGWANS</sequence>
<evidence type="ECO:0000313" key="3">
    <source>
        <dbReference type="Proteomes" id="UP000253606"/>
    </source>
</evidence>
<proteinExistence type="predicted"/>
<dbReference type="OrthoDB" id="100177at2"/>
<keyword evidence="3" id="KW-1185">Reference proteome</keyword>
<feature type="region of interest" description="Disordered" evidence="1">
    <location>
        <begin position="115"/>
        <end position="134"/>
    </location>
</feature>